<feature type="region of interest" description="Disordered" evidence="1">
    <location>
        <begin position="1"/>
        <end position="26"/>
    </location>
</feature>
<reference evidence="3 4" key="1">
    <citation type="journal article" date="2011" name="Science">
        <title>The ecoresponsive genome of Daphnia pulex.</title>
        <authorList>
            <person name="Colbourne J.K."/>
            <person name="Pfrender M.E."/>
            <person name="Gilbert D."/>
            <person name="Thomas W.K."/>
            <person name="Tucker A."/>
            <person name="Oakley T.H."/>
            <person name="Tokishita S."/>
            <person name="Aerts A."/>
            <person name="Arnold G.J."/>
            <person name="Basu M.K."/>
            <person name="Bauer D.J."/>
            <person name="Caceres C.E."/>
            <person name="Carmel L."/>
            <person name="Casola C."/>
            <person name="Choi J.H."/>
            <person name="Detter J.C."/>
            <person name="Dong Q."/>
            <person name="Dusheyko S."/>
            <person name="Eads B.D."/>
            <person name="Frohlich T."/>
            <person name="Geiler-Samerotte K.A."/>
            <person name="Gerlach D."/>
            <person name="Hatcher P."/>
            <person name="Jogdeo S."/>
            <person name="Krijgsveld J."/>
            <person name="Kriventseva E.V."/>
            <person name="Kultz D."/>
            <person name="Laforsch C."/>
            <person name="Lindquist E."/>
            <person name="Lopez J."/>
            <person name="Manak J.R."/>
            <person name="Muller J."/>
            <person name="Pangilinan J."/>
            <person name="Patwardhan R.P."/>
            <person name="Pitluck S."/>
            <person name="Pritham E.J."/>
            <person name="Rechtsteiner A."/>
            <person name="Rho M."/>
            <person name="Rogozin I.B."/>
            <person name="Sakarya O."/>
            <person name="Salamov A."/>
            <person name="Schaack S."/>
            <person name="Shapiro H."/>
            <person name="Shiga Y."/>
            <person name="Skalitzky C."/>
            <person name="Smith Z."/>
            <person name="Souvorov A."/>
            <person name="Sung W."/>
            <person name="Tang Z."/>
            <person name="Tsuchiya D."/>
            <person name="Tu H."/>
            <person name="Vos H."/>
            <person name="Wang M."/>
            <person name="Wolf Y.I."/>
            <person name="Yamagata H."/>
            <person name="Yamada T."/>
            <person name="Ye Y."/>
            <person name="Shaw J.R."/>
            <person name="Andrews J."/>
            <person name="Crease T.J."/>
            <person name="Tang H."/>
            <person name="Lucas S.M."/>
            <person name="Robertson H.M."/>
            <person name="Bork P."/>
            <person name="Koonin E.V."/>
            <person name="Zdobnov E.M."/>
            <person name="Grigoriev I.V."/>
            <person name="Lynch M."/>
            <person name="Boore J.L."/>
        </authorList>
    </citation>
    <scope>NUCLEOTIDE SEQUENCE [LARGE SCALE GENOMIC DNA]</scope>
</reference>
<evidence type="ECO:0000256" key="1">
    <source>
        <dbReference type="SAM" id="MobiDB-lite"/>
    </source>
</evidence>
<keyword evidence="2" id="KW-1133">Transmembrane helix</keyword>
<dbReference type="AlphaFoldDB" id="E9GMQ9"/>
<dbReference type="InParanoid" id="E9GMQ9"/>
<accession>E9GMQ9</accession>
<dbReference type="HOGENOM" id="CLU_2160899_0_0_1"/>
<evidence type="ECO:0000256" key="2">
    <source>
        <dbReference type="SAM" id="Phobius"/>
    </source>
</evidence>
<protein>
    <submittedName>
        <fullName evidence="3">Uncharacterized protein</fullName>
    </submittedName>
</protein>
<dbReference type="Proteomes" id="UP000000305">
    <property type="component" value="Unassembled WGS sequence"/>
</dbReference>
<dbReference type="KEGG" id="dpx:DAPPUDRAFT_104597"/>
<proteinExistence type="predicted"/>
<evidence type="ECO:0000313" key="4">
    <source>
        <dbReference type="Proteomes" id="UP000000305"/>
    </source>
</evidence>
<sequence>MNSANEINPKMEEETNSKESNNQPEDQATIKGIAYIRMIELVFIIVFFALGIILGTWLSTCKCAPQILPEQREAHSMKITPINIVIGDLIETTERDANSIVYRIETEQQRE</sequence>
<keyword evidence="2" id="KW-0812">Transmembrane</keyword>
<organism evidence="3 4">
    <name type="scientific">Daphnia pulex</name>
    <name type="common">Water flea</name>
    <dbReference type="NCBI Taxonomy" id="6669"/>
    <lineage>
        <taxon>Eukaryota</taxon>
        <taxon>Metazoa</taxon>
        <taxon>Ecdysozoa</taxon>
        <taxon>Arthropoda</taxon>
        <taxon>Crustacea</taxon>
        <taxon>Branchiopoda</taxon>
        <taxon>Diplostraca</taxon>
        <taxon>Cladocera</taxon>
        <taxon>Anomopoda</taxon>
        <taxon>Daphniidae</taxon>
        <taxon>Daphnia</taxon>
    </lineage>
</organism>
<name>E9GMQ9_DAPPU</name>
<feature type="transmembrane region" description="Helical" evidence="2">
    <location>
        <begin position="41"/>
        <end position="59"/>
    </location>
</feature>
<gene>
    <name evidence="3" type="ORF">DAPPUDRAFT_104597</name>
</gene>
<keyword evidence="4" id="KW-1185">Reference proteome</keyword>
<dbReference type="EMBL" id="GL732553">
    <property type="protein sequence ID" value="EFX79249.1"/>
    <property type="molecule type" value="Genomic_DNA"/>
</dbReference>
<evidence type="ECO:0000313" key="3">
    <source>
        <dbReference type="EMBL" id="EFX79249.1"/>
    </source>
</evidence>
<keyword evidence="2" id="KW-0472">Membrane</keyword>